<feature type="compositionally biased region" description="Polar residues" evidence="1">
    <location>
        <begin position="250"/>
        <end position="261"/>
    </location>
</feature>
<sequence>MPASPESSQREPHREETQTATSISEEAANTRPTPNDPGAALDIEVIDDHERIDILVYVFDSTSYIIEELQLNTLNALREFLTDDSRYGSDSTSLLLAEDISSEAIELIGASSNFHLGTASEHLKGRINCREEGSKERLHVEQMRTTLFDRVTQHEGQESITWWRLFTHSRTGSTHEMEALNECEADTRKVTVPHFELHLSDTLTKNRPTKSDIRSQGIAGALKHQWSEIKKRSISKKKPKKPKKPKTPQDARTNTGVSTLSAPEPSLTDNDHTIQDGDGSFHMAVHKIDLHTYRGHQVITEVHNELWGSAAEERVTFGNFTHHGSTHYIMFFDKPRCLQQYLQKVHIKDSEETSRPIADSFVKTGMSQATMKLVFSAFLAHEIESEIVVKSESRGMMKPTFLTAEARDAAQAKKKRRNGHLGSQEARKLVSALTHPTNPPQGRDQSKPRPHNVTMVESKKAWSYALPISTRARFIKEATNEGLFDGKKQIHQDQHEILRKAKLTFSRLIAEDWNLVLSQMSKTLDEIDLKMSDNTLLQNNALAWRRLLCSWRVSLVEYATRLSETRNFLQEQMESSAPYTSSPSLSYRHSPKAEPYRSRSPDDERFAYQKGGDTESTLRLYQILMDGLRIIETRLDRSFQAIMSSMSIIESERAITQGVAITRLTELAFFFIPLSFAATFFSMQVHVGTLSSSSRWAYIGGLIVCTSNA</sequence>
<dbReference type="OrthoDB" id="3231000at2759"/>
<feature type="region of interest" description="Disordered" evidence="1">
    <location>
        <begin position="202"/>
        <end position="275"/>
    </location>
</feature>
<dbReference type="Proteomes" id="UP000799444">
    <property type="component" value="Unassembled WGS sequence"/>
</dbReference>
<feature type="region of interest" description="Disordered" evidence="1">
    <location>
        <begin position="575"/>
        <end position="608"/>
    </location>
</feature>
<feature type="compositionally biased region" description="Basic residues" evidence="1">
    <location>
        <begin position="232"/>
        <end position="246"/>
    </location>
</feature>
<comment type="caution">
    <text evidence="2">The sequence shown here is derived from an EMBL/GenBank/DDBJ whole genome shotgun (WGS) entry which is preliminary data.</text>
</comment>
<feature type="compositionally biased region" description="Basic and acidic residues" evidence="1">
    <location>
        <begin position="8"/>
        <end position="17"/>
    </location>
</feature>
<dbReference type="EMBL" id="ML996164">
    <property type="protein sequence ID" value="KAF2733252.1"/>
    <property type="molecule type" value="Genomic_DNA"/>
</dbReference>
<dbReference type="AlphaFoldDB" id="A0A9P4QY05"/>
<gene>
    <name evidence="2" type="ORF">EJ04DRAFT_276216</name>
</gene>
<protein>
    <submittedName>
        <fullName evidence="2">Uncharacterized protein</fullName>
    </submittedName>
</protein>
<reference evidence="2" key="1">
    <citation type="journal article" date="2020" name="Stud. Mycol.">
        <title>101 Dothideomycetes genomes: a test case for predicting lifestyles and emergence of pathogens.</title>
        <authorList>
            <person name="Haridas S."/>
            <person name="Albert R."/>
            <person name="Binder M."/>
            <person name="Bloem J."/>
            <person name="Labutti K."/>
            <person name="Salamov A."/>
            <person name="Andreopoulos B."/>
            <person name="Baker S."/>
            <person name="Barry K."/>
            <person name="Bills G."/>
            <person name="Bluhm B."/>
            <person name="Cannon C."/>
            <person name="Castanera R."/>
            <person name="Culley D."/>
            <person name="Daum C."/>
            <person name="Ezra D."/>
            <person name="Gonzalez J."/>
            <person name="Henrissat B."/>
            <person name="Kuo A."/>
            <person name="Liang C."/>
            <person name="Lipzen A."/>
            <person name="Lutzoni F."/>
            <person name="Magnuson J."/>
            <person name="Mondo S."/>
            <person name="Nolan M."/>
            <person name="Ohm R."/>
            <person name="Pangilinan J."/>
            <person name="Park H.-J."/>
            <person name="Ramirez L."/>
            <person name="Alfaro M."/>
            <person name="Sun H."/>
            <person name="Tritt A."/>
            <person name="Yoshinaga Y."/>
            <person name="Zwiers L.-H."/>
            <person name="Turgeon B."/>
            <person name="Goodwin S."/>
            <person name="Spatafora J."/>
            <person name="Crous P."/>
            <person name="Grigoriev I."/>
        </authorList>
    </citation>
    <scope>NUCLEOTIDE SEQUENCE</scope>
    <source>
        <strain evidence="2">CBS 125425</strain>
    </source>
</reference>
<feature type="compositionally biased region" description="Low complexity" evidence="1">
    <location>
        <begin position="575"/>
        <end position="587"/>
    </location>
</feature>
<feature type="region of interest" description="Disordered" evidence="1">
    <location>
        <begin position="1"/>
        <end position="39"/>
    </location>
</feature>
<evidence type="ECO:0000313" key="3">
    <source>
        <dbReference type="Proteomes" id="UP000799444"/>
    </source>
</evidence>
<feature type="region of interest" description="Disordered" evidence="1">
    <location>
        <begin position="432"/>
        <end position="452"/>
    </location>
</feature>
<feature type="compositionally biased region" description="Basic and acidic residues" evidence="1">
    <location>
        <begin position="591"/>
        <end position="607"/>
    </location>
</feature>
<accession>A0A9P4QY05</accession>
<organism evidence="2 3">
    <name type="scientific">Polyplosphaeria fusca</name>
    <dbReference type="NCBI Taxonomy" id="682080"/>
    <lineage>
        <taxon>Eukaryota</taxon>
        <taxon>Fungi</taxon>
        <taxon>Dikarya</taxon>
        <taxon>Ascomycota</taxon>
        <taxon>Pezizomycotina</taxon>
        <taxon>Dothideomycetes</taxon>
        <taxon>Pleosporomycetidae</taxon>
        <taxon>Pleosporales</taxon>
        <taxon>Tetraplosphaeriaceae</taxon>
        <taxon>Polyplosphaeria</taxon>
    </lineage>
</organism>
<evidence type="ECO:0000313" key="2">
    <source>
        <dbReference type="EMBL" id="KAF2733252.1"/>
    </source>
</evidence>
<proteinExistence type="predicted"/>
<keyword evidence="3" id="KW-1185">Reference proteome</keyword>
<name>A0A9P4QY05_9PLEO</name>
<evidence type="ECO:0000256" key="1">
    <source>
        <dbReference type="SAM" id="MobiDB-lite"/>
    </source>
</evidence>